<dbReference type="GO" id="GO:0008092">
    <property type="term" value="F:cytoskeletal protein binding"/>
    <property type="evidence" value="ECO:0007669"/>
    <property type="project" value="InterPro"/>
</dbReference>
<keyword evidence="3" id="KW-1185">Reference proteome</keyword>
<dbReference type="EMBL" id="MCGN01000003">
    <property type="protein sequence ID" value="ORY98726.1"/>
    <property type="molecule type" value="Genomic_DNA"/>
</dbReference>
<reference evidence="2 3" key="1">
    <citation type="submission" date="2016-07" db="EMBL/GenBank/DDBJ databases">
        <title>Pervasive Adenine N6-methylation of Active Genes in Fungi.</title>
        <authorList>
            <consortium name="DOE Joint Genome Institute"/>
            <person name="Mondo S.J."/>
            <person name="Dannebaum R.O."/>
            <person name="Kuo R.C."/>
            <person name="Labutti K."/>
            <person name="Haridas S."/>
            <person name="Kuo A."/>
            <person name="Salamov A."/>
            <person name="Ahrendt S.R."/>
            <person name="Lipzen A."/>
            <person name="Sullivan W."/>
            <person name="Andreopoulos W.B."/>
            <person name="Clum A."/>
            <person name="Lindquist E."/>
            <person name="Daum C."/>
            <person name="Ramamoorthy G.K."/>
            <person name="Gryganskyi A."/>
            <person name="Culley D."/>
            <person name="Magnuson J.K."/>
            <person name="James T.Y."/>
            <person name="O'Malley M.A."/>
            <person name="Stajich J.E."/>
            <person name="Spatafora J.W."/>
            <person name="Visel A."/>
            <person name="Grigoriev I.V."/>
        </authorList>
    </citation>
    <scope>NUCLEOTIDE SEQUENCE [LARGE SCALE GENOMIC DNA]</scope>
    <source>
        <strain evidence="2 3">NRRL 2496</strain>
    </source>
</reference>
<feature type="domain" description="SLA1 homology" evidence="1">
    <location>
        <begin position="3"/>
        <end position="61"/>
    </location>
</feature>
<dbReference type="Gene3D" id="2.30.30.700">
    <property type="entry name" value="SLA1 homology domain 1"/>
    <property type="match status" value="1"/>
</dbReference>
<accession>A0A1X2HJF7</accession>
<dbReference type="OrthoDB" id="2285780at2759"/>
<dbReference type="GO" id="GO:0043130">
    <property type="term" value="F:ubiquitin binding"/>
    <property type="evidence" value="ECO:0007669"/>
    <property type="project" value="InterPro"/>
</dbReference>
<evidence type="ECO:0000313" key="3">
    <source>
        <dbReference type="Proteomes" id="UP000242180"/>
    </source>
</evidence>
<dbReference type="InParanoid" id="A0A1X2HJF7"/>
<protein>
    <recommendedName>
        <fullName evidence="1">SLA1 homology domain-containing protein</fullName>
    </recommendedName>
</protein>
<organism evidence="2 3">
    <name type="scientific">Syncephalastrum racemosum</name>
    <name type="common">Filamentous fungus</name>
    <dbReference type="NCBI Taxonomy" id="13706"/>
    <lineage>
        <taxon>Eukaryota</taxon>
        <taxon>Fungi</taxon>
        <taxon>Fungi incertae sedis</taxon>
        <taxon>Mucoromycota</taxon>
        <taxon>Mucoromycotina</taxon>
        <taxon>Mucoromycetes</taxon>
        <taxon>Mucorales</taxon>
        <taxon>Syncephalastraceae</taxon>
        <taxon>Syncephalastrum</taxon>
    </lineage>
</organism>
<dbReference type="GO" id="GO:0030674">
    <property type="term" value="F:protein-macromolecule adaptor activity"/>
    <property type="evidence" value="ECO:0007669"/>
    <property type="project" value="InterPro"/>
</dbReference>
<comment type="caution">
    <text evidence="2">The sequence shown here is derived from an EMBL/GenBank/DDBJ whole genome shotgun (WGS) entry which is preliminary data.</text>
</comment>
<dbReference type="OMA" id="MGCAPRC"/>
<evidence type="ECO:0000313" key="2">
    <source>
        <dbReference type="EMBL" id="ORY98726.1"/>
    </source>
</evidence>
<sequence length="577" mass="64061">MTDQSKHRVWRGKDGKFEIEALYLGVFKGNKVKLQKMSGGIVAVPFERLSDVDMAYVNARSGNLASMTTGSPLHATDTITTTITPTIATSTQPMLTTTQQTRRIASPMTTSITTVEDMTNDIAFQDQYRQNQRQFQEEQEAMIILTPVEHQGPQQIRPMCSESVRLLSQRSLSSISEGIRHYRTQRPVGSSLFTARIFAVIAKHLDGRTRARLACVSREAHDAVYEQAGVWRNIWFLDQDLPNVNTATIQHMTDTLLRAHRGLDVETLLLDRSAITADAIVHVLLYLRRLRTLSVRGCWELLSFPLSGKLMHIAMSSKLTGPLTLNEFYIGRGLRRGVDKNHAPQRKNAPMSFGQDISVIQSALEKLTLGRPVQFDCHLCTTCNKGAASSTFECVGCGPLSMYKCHSCAPRCDRCASRVCNTAACRAYRSITMTSLHCGACEAKMAICNRPDTDCQASQKPCGSCMRVYHTICRFSDGSSISNECTGCGKVACPKCELTGCAGGCHGQWCRTCAKTADLIHCKCFILEKHTGGRMIRKNICRSCIRSCDKCMQTGFCERCLHVHAPQCRLQQTTIKS</sequence>
<dbReference type="AlphaFoldDB" id="A0A1X2HJF7"/>
<dbReference type="Proteomes" id="UP000242180">
    <property type="component" value="Unassembled WGS sequence"/>
</dbReference>
<proteinExistence type="predicted"/>
<name>A0A1X2HJF7_SYNRA</name>
<dbReference type="InterPro" id="IPR007131">
    <property type="entry name" value="SHD1"/>
</dbReference>
<evidence type="ECO:0000259" key="1">
    <source>
        <dbReference type="Pfam" id="PF03983"/>
    </source>
</evidence>
<dbReference type="GO" id="GO:0042802">
    <property type="term" value="F:identical protein binding"/>
    <property type="evidence" value="ECO:0007669"/>
    <property type="project" value="InterPro"/>
</dbReference>
<gene>
    <name evidence="2" type="ORF">BCR43DRAFT_488049</name>
</gene>
<dbReference type="Pfam" id="PF03983">
    <property type="entry name" value="SHD1"/>
    <property type="match status" value="1"/>
</dbReference>